<dbReference type="AlphaFoldDB" id="A0A1H5I4T2"/>
<evidence type="ECO:0000313" key="2">
    <source>
        <dbReference type="EMBL" id="SEE35205.1"/>
    </source>
</evidence>
<sequence length="90" mass="9848">MMQLDEPGSAPRSKAFAAPKRFRLWLPLTPLLILLSPLLLLAIVIAAFLPYPLGVNPTHIVIEGVRTLLALHGTRVEVQSPDASILINIF</sequence>
<proteinExistence type="predicted"/>
<reference evidence="2 3" key="1">
    <citation type="submission" date="2016-10" db="EMBL/GenBank/DDBJ databases">
        <authorList>
            <person name="de Groot N.N."/>
        </authorList>
    </citation>
    <scope>NUCLEOTIDE SEQUENCE [LARGE SCALE GENOMIC DNA]</scope>
    <source>
        <strain evidence="2 3">GAS522</strain>
    </source>
</reference>
<dbReference type="Proteomes" id="UP000183208">
    <property type="component" value="Unassembled WGS sequence"/>
</dbReference>
<feature type="transmembrane region" description="Helical" evidence="1">
    <location>
        <begin position="24"/>
        <end position="49"/>
    </location>
</feature>
<evidence type="ECO:0000256" key="1">
    <source>
        <dbReference type="SAM" id="Phobius"/>
    </source>
</evidence>
<protein>
    <submittedName>
        <fullName evidence="2">Uncharacterized protein</fullName>
    </submittedName>
</protein>
<keyword evidence="1" id="KW-0812">Transmembrane</keyword>
<gene>
    <name evidence="2" type="ORF">SAMN05444171_7138</name>
</gene>
<keyword evidence="1" id="KW-0472">Membrane</keyword>
<accession>A0A1H5I4T2</accession>
<dbReference type="OrthoDB" id="9928135at2"/>
<evidence type="ECO:0000313" key="3">
    <source>
        <dbReference type="Proteomes" id="UP000183208"/>
    </source>
</evidence>
<dbReference type="RefSeq" id="WP_091976303.1">
    <property type="nucleotide sequence ID" value="NZ_FNTI01000001.1"/>
</dbReference>
<dbReference type="EMBL" id="FNTI01000001">
    <property type="protein sequence ID" value="SEE35205.1"/>
    <property type="molecule type" value="Genomic_DNA"/>
</dbReference>
<keyword evidence="1" id="KW-1133">Transmembrane helix</keyword>
<name>A0A1H5I4T2_9BRAD</name>
<organism evidence="2 3">
    <name type="scientific">Bradyrhizobium lablabi</name>
    <dbReference type="NCBI Taxonomy" id="722472"/>
    <lineage>
        <taxon>Bacteria</taxon>
        <taxon>Pseudomonadati</taxon>
        <taxon>Pseudomonadota</taxon>
        <taxon>Alphaproteobacteria</taxon>
        <taxon>Hyphomicrobiales</taxon>
        <taxon>Nitrobacteraceae</taxon>
        <taxon>Bradyrhizobium</taxon>
    </lineage>
</organism>